<gene>
    <name evidence="1" type="ORF">UY02_C0005G0016</name>
</gene>
<evidence type="ECO:0000313" key="1">
    <source>
        <dbReference type="EMBL" id="KKU77200.1"/>
    </source>
</evidence>
<sequence length="390" mass="44055">MIVKYLKTLLSLFRNKDDRFLVLEMLESGNRGVSIRADFADKTISVSKIVSNPSLKKIIKKFGRLAKYKIILGLDSHLATTIYSSVVLVRDRYKELIDEPELDNLISQAIWKFFDRQRNKVAAKMNVTDLDIVLTDVRIRGVKLDGHKVVNPIGFKAKTVEIQFSQTFLLRDFVNSVKEYLPLNLISLVSENGTAWASVIAKANLTDNFLLANLYGGKTLMFFADGIQNSYCERFNWGEENVHRSLAADLAITPAVAKLIVGKCAAEQTSLTFRKRLESLFIKELEVLAGGINTALKKADTKLVYLNTFFDLPAIFSSAFKSQFERSVVLQPTSIDLISQNFGFDIKFKNSADSKNSSGLLVSLMEWYLAPQDDRMSQLAKRRVRWLSPL</sequence>
<evidence type="ECO:0000313" key="2">
    <source>
        <dbReference type="Proteomes" id="UP000034682"/>
    </source>
</evidence>
<dbReference type="EMBL" id="LCOK01000005">
    <property type="protein sequence ID" value="KKU77200.1"/>
    <property type="molecule type" value="Genomic_DNA"/>
</dbReference>
<organism evidence="1 2">
    <name type="scientific">Candidatus Giovannonibacteria bacterium GW2011_GWB1_47_6b</name>
    <dbReference type="NCBI Taxonomy" id="1618655"/>
    <lineage>
        <taxon>Bacteria</taxon>
        <taxon>Candidatus Giovannoniibacteriota</taxon>
    </lineage>
</organism>
<name>A0A0G1W4F2_9BACT</name>
<proteinExistence type="predicted"/>
<reference evidence="1 2" key="1">
    <citation type="journal article" date="2015" name="Nature">
        <title>rRNA introns, odd ribosomes, and small enigmatic genomes across a large radiation of phyla.</title>
        <authorList>
            <person name="Brown C.T."/>
            <person name="Hug L.A."/>
            <person name="Thomas B.C."/>
            <person name="Sharon I."/>
            <person name="Castelle C.J."/>
            <person name="Singh A."/>
            <person name="Wilkins M.J."/>
            <person name="Williams K.H."/>
            <person name="Banfield J.F."/>
        </authorList>
    </citation>
    <scope>NUCLEOTIDE SEQUENCE [LARGE SCALE GENOMIC DNA]</scope>
</reference>
<dbReference type="Proteomes" id="UP000034682">
    <property type="component" value="Unassembled WGS sequence"/>
</dbReference>
<protein>
    <recommendedName>
        <fullName evidence="3">Actin-like protein ATPase involved in cell division-like protein</fullName>
    </recommendedName>
</protein>
<evidence type="ECO:0008006" key="3">
    <source>
        <dbReference type="Google" id="ProtNLM"/>
    </source>
</evidence>
<accession>A0A0G1W4F2</accession>
<dbReference type="AlphaFoldDB" id="A0A0G1W4F2"/>
<comment type="caution">
    <text evidence="1">The sequence shown here is derived from an EMBL/GenBank/DDBJ whole genome shotgun (WGS) entry which is preliminary data.</text>
</comment>